<keyword evidence="3" id="KW-0732">Signal</keyword>
<evidence type="ECO:0000256" key="2">
    <source>
        <dbReference type="SAM" id="Phobius"/>
    </source>
</evidence>
<feature type="chain" id="PRO_5041377670" evidence="3">
    <location>
        <begin position="19"/>
        <end position="417"/>
    </location>
</feature>
<evidence type="ECO:0000256" key="3">
    <source>
        <dbReference type="SAM" id="SignalP"/>
    </source>
</evidence>
<accession>A0AA39HMS5</accession>
<reference evidence="4" key="1">
    <citation type="submission" date="2023-06" db="EMBL/GenBank/DDBJ databases">
        <title>Genomic analysis of the entomopathogenic nematode Steinernema hermaphroditum.</title>
        <authorList>
            <person name="Schwarz E.M."/>
            <person name="Heppert J.K."/>
            <person name="Baniya A."/>
            <person name="Schwartz H.T."/>
            <person name="Tan C.-H."/>
            <person name="Antoshechkin I."/>
            <person name="Sternberg P.W."/>
            <person name="Goodrich-Blair H."/>
            <person name="Dillman A.R."/>
        </authorList>
    </citation>
    <scope>NUCLEOTIDE SEQUENCE</scope>
    <source>
        <strain evidence="4">PS9179</strain>
        <tissue evidence="4">Whole animal</tissue>
    </source>
</reference>
<organism evidence="4 5">
    <name type="scientific">Steinernema hermaphroditum</name>
    <dbReference type="NCBI Taxonomy" id="289476"/>
    <lineage>
        <taxon>Eukaryota</taxon>
        <taxon>Metazoa</taxon>
        <taxon>Ecdysozoa</taxon>
        <taxon>Nematoda</taxon>
        <taxon>Chromadorea</taxon>
        <taxon>Rhabditida</taxon>
        <taxon>Tylenchina</taxon>
        <taxon>Panagrolaimomorpha</taxon>
        <taxon>Strongyloidoidea</taxon>
        <taxon>Steinernematidae</taxon>
        <taxon>Steinernema</taxon>
    </lineage>
</organism>
<feature type="transmembrane region" description="Helical" evidence="2">
    <location>
        <begin position="391"/>
        <end position="416"/>
    </location>
</feature>
<sequence>MLWTIGLLFVFLIDFCSAHRRQGNDAFTFGEEQRKVFHVVVANKRTIGIYLSLDVDACGAVKGTVCLCYKTSSEEKDLRLCPEMAAICLHPAGVLYGKQPARRRGFVITASRGTAASTGICVHPYLFSFVRTEFIDLSHAHQHFQSENFIELELITGPPSMVQSPLSGTKGTNPLKISPLSVTKGSIPMSLVQTNSRCRAFAYLVDGDAVNIDVSILKCDVSVVEFDVSTVNIDVSAGDCCYDRLLNAVLLHHQFCCFRWIYARLSRCCRSSLDSNFLDAAEDQQSTLSESVDNRTEAQDFENISYFVNTEKTRNSTRTTKKTSSDSKRRSKALDSPKKETIEAPGAVSKTVISEPKIEKASSPSCHIAQQLQIEQTPEEKADRRGHEFRIGFIVTSIVYVVFIDIHAIVNTVIVVM</sequence>
<dbReference type="EMBL" id="JAUCMV010000003">
    <property type="protein sequence ID" value="KAK0408756.1"/>
    <property type="molecule type" value="Genomic_DNA"/>
</dbReference>
<name>A0AA39HMS5_9BILA</name>
<keyword evidence="2" id="KW-0472">Membrane</keyword>
<protein>
    <submittedName>
        <fullName evidence="4">Uncharacterized protein</fullName>
    </submittedName>
</protein>
<proteinExistence type="predicted"/>
<evidence type="ECO:0000256" key="1">
    <source>
        <dbReference type="SAM" id="MobiDB-lite"/>
    </source>
</evidence>
<feature type="region of interest" description="Disordered" evidence="1">
    <location>
        <begin position="313"/>
        <end position="346"/>
    </location>
</feature>
<keyword evidence="2" id="KW-1133">Transmembrane helix</keyword>
<evidence type="ECO:0000313" key="4">
    <source>
        <dbReference type="EMBL" id="KAK0408756.1"/>
    </source>
</evidence>
<feature type="signal peptide" evidence="3">
    <location>
        <begin position="1"/>
        <end position="18"/>
    </location>
</feature>
<keyword evidence="2" id="KW-0812">Transmembrane</keyword>
<gene>
    <name evidence="4" type="ORF">QR680_004136</name>
</gene>
<evidence type="ECO:0000313" key="5">
    <source>
        <dbReference type="Proteomes" id="UP001175271"/>
    </source>
</evidence>
<keyword evidence="5" id="KW-1185">Reference proteome</keyword>
<comment type="caution">
    <text evidence="4">The sequence shown here is derived from an EMBL/GenBank/DDBJ whole genome shotgun (WGS) entry which is preliminary data.</text>
</comment>
<dbReference type="Proteomes" id="UP001175271">
    <property type="component" value="Unassembled WGS sequence"/>
</dbReference>
<dbReference type="AlphaFoldDB" id="A0AA39HMS5"/>
<feature type="compositionally biased region" description="Basic and acidic residues" evidence="1">
    <location>
        <begin position="323"/>
        <end position="342"/>
    </location>
</feature>